<feature type="transmembrane region" description="Helical" evidence="8">
    <location>
        <begin position="12"/>
        <end position="30"/>
    </location>
</feature>
<dbReference type="AlphaFoldDB" id="A0A1G1VCT9"/>
<evidence type="ECO:0000313" key="10">
    <source>
        <dbReference type="EMBL" id="OGY13127.1"/>
    </source>
</evidence>
<keyword evidence="5 7" id="KW-0460">Magnesium</keyword>
<evidence type="ECO:0000256" key="4">
    <source>
        <dbReference type="ARBA" id="ARBA00022801"/>
    </source>
</evidence>
<name>A0A1G1VCT9_9BACT</name>
<keyword evidence="6 7" id="KW-0051">Antiviral defense</keyword>
<reference evidence="10 11" key="1">
    <citation type="journal article" date="2016" name="Nat. Commun.">
        <title>Thousands of microbial genomes shed light on interconnected biogeochemical processes in an aquifer system.</title>
        <authorList>
            <person name="Anantharaman K."/>
            <person name="Brown C.T."/>
            <person name="Hug L.A."/>
            <person name="Sharon I."/>
            <person name="Castelle C.J."/>
            <person name="Probst A.J."/>
            <person name="Thomas B.C."/>
            <person name="Singh A."/>
            <person name="Wilkins M.J."/>
            <person name="Karaoz U."/>
            <person name="Brodie E.L."/>
            <person name="Williams K.H."/>
            <person name="Hubbard S.S."/>
            <person name="Banfield J.F."/>
        </authorList>
    </citation>
    <scope>NUCLEOTIDE SEQUENCE [LARGE SCALE GENOMIC DNA]</scope>
</reference>
<comment type="caution">
    <text evidence="10">The sequence shown here is derived from an EMBL/GenBank/DDBJ whole genome shotgun (WGS) entry which is preliminary data.</text>
</comment>
<dbReference type="InterPro" id="IPR048846">
    <property type="entry name" value="PaaX-like_central"/>
</dbReference>
<evidence type="ECO:0000256" key="6">
    <source>
        <dbReference type="ARBA" id="ARBA00023118"/>
    </source>
</evidence>
<dbReference type="NCBIfam" id="TIGR01573">
    <property type="entry name" value="cas2"/>
    <property type="match status" value="1"/>
</dbReference>
<dbReference type="GO" id="GO:0046872">
    <property type="term" value="F:metal ion binding"/>
    <property type="evidence" value="ECO:0007669"/>
    <property type="project" value="UniProtKB-UniRule"/>
</dbReference>
<keyword evidence="4 7" id="KW-0378">Hydrolase</keyword>
<evidence type="ECO:0000256" key="7">
    <source>
        <dbReference type="HAMAP-Rule" id="MF_01471"/>
    </source>
</evidence>
<keyword evidence="8" id="KW-1133">Transmembrane helix</keyword>
<keyword evidence="8" id="KW-0472">Membrane</keyword>
<dbReference type="EMBL" id="MHCD01000042">
    <property type="protein sequence ID" value="OGY13127.1"/>
    <property type="molecule type" value="Genomic_DNA"/>
</dbReference>
<dbReference type="Gene3D" id="3.30.70.2650">
    <property type="match status" value="1"/>
</dbReference>
<gene>
    <name evidence="7" type="primary">cas2</name>
    <name evidence="10" type="ORF">A3A58_00770</name>
</gene>
<proteinExistence type="inferred from homology"/>
<dbReference type="GO" id="GO:0016787">
    <property type="term" value="F:hydrolase activity"/>
    <property type="evidence" value="ECO:0007669"/>
    <property type="project" value="UniProtKB-KW"/>
</dbReference>
<evidence type="ECO:0000259" key="9">
    <source>
        <dbReference type="Pfam" id="PF20803"/>
    </source>
</evidence>
<evidence type="ECO:0000256" key="2">
    <source>
        <dbReference type="ARBA" id="ARBA00022723"/>
    </source>
</evidence>
<protein>
    <recommendedName>
        <fullName evidence="7">CRISPR-associated endoribonuclease Cas2</fullName>
        <ecNumber evidence="7">3.1.-.-</ecNumber>
    </recommendedName>
</protein>
<evidence type="ECO:0000256" key="3">
    <source>
        <dbReference type="ARBA" id="ARBA00022759"/>
    </source>
</evidence>
<keyword evidence="3 7" id="KW-0255">Endonuclease</keyword>
<comment type="subunit">
    <text evidence="7">Homodimer, forms a heterotetramer with a Cas1 homodimer.</text>
</comment>
<evidence type="ECO:0000256" key="8">
    <source>
        <dbReference type="SAM" id="Phobius"/>
    </source>
</evidence>
<sequence length="191" mass="22587">MEKKYPTTKQLLKIAAVGAFIAGSLLLPGLPKVLGNKRIDWESFLFEEEWKEFDESRLRQKLKKLANQKVIRIYQDGDKLAVKITKKGRTKLLKYNLEDIEIPKPDEWDRKWRIIVYDIPKEKKNASDSLRNTLKHLGLFKLQKSVYLYPYPCSDIMEFLREIYDIDEDVTYLTMGNLENEDLYKGYFGLK</sequence>
<feature type="binding site" evidence="7">
    <location>
        <position position="118"/>
    </location>
    <ligand>
        <name>Mg(2+)</name>
        <dbReference type="ChEBI" id="CHEBI:18420"/>
        <note>catalytic</note>
    </ligand>
</feature>
<evidence type="ECO:0000256" key="5">
    <source>
        <dbReference type="ARBA" id="ARBA00022842"/>
    </source>
</evidence>
<dbReference type="GO" id="GO:0043571">
    <property type="term" value="P:maintenance of CRISPR repeat elements"/>
    <property type="evidence" value="ECO:0007669"/>
    <property type="project" value="UniProtKB-UniRule"/>
</dbReference>
<dbReference type="HAMAP" id="MF_01471">
    <property type="entry name" value="Cas2"/>
    <property type="match status" value="1"/>
</dbReference>
<keyword evidence="2 7" id="KW-0479">Metal-binding</keyword>
<comment type="cofactor">
    <cofactor evidence="7">
        <name>Mg(2+)</name>
        <dbReference type="ChEBI" id="CHEBI:18420"/>
    </cofactor>
</comment>
<organism evidence="10 11">
    <name type="scientific">Candidatus Blackburnbacteria bacterium RIFCSPLOWO2_01_FULL_41_27</name>
    <dbReference type="NCBI Taxonomy" id="1797520"/>
    <lineage>
        <taxon>Bacteria</taxon>
        <taxon>Candidatus Blackburniibacteriota</taxon>
    </lineage>
</organism>
<dbReference type="Proteomes" id="UP000177685">
    <property type="component" value="Unassembled WGS sequence"/>
</dbReference>
<feature type="domain" description="Transcriptional repressor PaaX-like central Cas2-like" evidence="9">
    <location>
        <begin position="106"/>
        <end position="176"/>
    </location>
</feature>
<dbReference type="EC" id="3.1.-.-" evidence="7"/>
<comment type="function">
    <text evidence="7">CRISPR (clustered regularly interspaced short palindromic repeat), is an adaptive immune system that provides protection against mobile genetic elements (viruses, transposable elements and conjugative plasmids). CRISPR clusters contain sequences complementary to antecedent mobile elements and target invading nucleic acids. CRISPR clusters are transcribed and processed into CRISPR RNA (crRNA). Functions as a ssRNA-specific endoribonuclease. Involved in the integration of spacer DNA into the CRISPR cassette.</text>
</comment>
<accession>A0A1G1VCT9</accession>
<dbReference type="GO" id="GO:0051607">
    <property type="term" value="P:defense response to virus"/>
    <property type="evidence" value="ECO:0007669"/>
    <property type="project" value="UniProtKB-UniRule"/>
</dbReference>
<evidence type="ECO:0000313" key="11">
    <source>
        <dbReference type="Proteomes" id="UP000177685"/>
    </source>
</evidence>
<keyword evidence="1 7" id="KW-0540">Nuclease</keyword>
<keyword evidence="8" id="KW-0812">Transmembrane</keyword>
<dbReference type="Pfam" id="PF20803">
    <property type="entry name" value="PaaX_M"/>
    <property type="match status" value="1"/>
</dbReference>
<evidence type="ECO:0000256" key="1">
    <source>
        <dbReference type="ARBA" id="ARBA00022722"/>
    </source>
</evidence>
<dbReference type="SUPFAM" id="SSF143430">
    <property type="entry name" value="TTP0101/SSO1404-like"/>
    <property type="match status" value="1"/>
</dbReference>
<dbReference type="InterPro" id="IPR021127">
    <property type="entry name" value="CRISPR_associated_Cas2"/>
</dbReference>
<comment type="similarity">
    <text evidence="7">Belongs to the CRISPR-associated endoribonuclease Cas2 protein family.</text>
</comment>
<dbReference type="GO" id="GO:0004521">
    <property type="term" value="F:RNA endonuclease activity"/>
    <property type="evidence" value="ECO:0007669"/>
    <property type="project" value="InterPro"/>
</dbReference>